<evidence type="ECO:0000256" key="2">
    <source>
        <dbReference type="ARBA" id="ARBA00022741"/>
    </source>
</evidence>
<dbReference type="SUPFAM" id="SSF53062">
    <property type="entry name" value="PTS system fructose IIA component-like"/>
    <property type="match status" value="1"/>
</dbReference>
<gene>
    <name evidence="8" type="ORF">SAMN04490178_110120</name>
</gene>
<dbReference type="STRING" id="112903.SAMN04490178_110120"/>
<dbReference type="InterPro" id="IPR025943">
    <property type="entry name" value="Sigma_54_int_dom_ATP-bd_2"/>
</dbReference>
<dbReference type="SUPFAM" id="SSF55804">
    <property type="entry name" value="Phoshotransferase/anion transport protein"/>
    <property type="match status" value="1"/>
</dbReference>
<dbReference type="GO" id="GO:0006355">
    <property type="term" value="P:regulation of DNA-templated transcription"/>
    <property type="evidence" value="ECO:0007669"/>
    <property type="project" value="InterPro"/>
</dbReference>
<accession>A0A1H8V806</accession>
<evidence type="ECO:0000259" key="6">
    <source>
        <dbReference type="PROSITE" id="PS51096"/>
    </source>
</evidence>
<dbReference type="Gene3D" id="3.40.50.300">
    <property type="entry name" value="P-loop containing nucleotide triphosphate hydrolases"/>
    <property type="match status" value="1"/>
</dbReference>
<dbReference type="CDD" id="cd00009">
    <property type="entry name" value="AAA"/>
    <property type="match status" value="1"/>
</dbReference>
<feature type="domain" description="PRD" evidence="7">
    <location>
        <begin position="486"/>
        <end position="590"/>
    </location>
</feature>
<dbReference type="InterPro" id="IPR002078">
    <property type="entry name" value="Sigma_54_int"/>
</dbReference>
<dbReference type="OrthoDB" id="9765164at2"/>
<dbReference type="GO" id="GO:0003677">
    <property type="term" value="F:DNA binding"/>
    <property type="evidence" value="ECO:0007669"/>
    <property type="project" value="UniProtKB-KW"/>
</dbReference>
<dbReference type="GO" id="GO:0016020">
    <property type="term" value="C:membrane"/>
    <property type="evidence" value="ECO:0007669"/>
    <property type="project" value="InterPro"/>
</dbReference>
<proteinExistence type="predicted"/>
<dbReference type="PANTHER" id="PTHR32071:SF38">
    <property type="entry name" value="PSP OPERON TRANSCRIPTIONAL ACTIVATOR"/>
    <property type="match status" value="1"/>
</dbReference>
<protein>
    <submittedName>
        <fullName evidence="8">Transcriptional regulator containing an AAA-type ATPase domain and a DNA-binding domain</fullName>
    </submittedName>
</protein>
<dbReference type="GO" id="GO:0009401">
    <property type="term" value="P:phosphoenolpyruvate-dependent sugar phosphotransferase system"/>
    <property type="evidence" value="ECO:0007669"/>
    <property type="project" value="InterPro"/>
</dbReference>
<dbReference type="Proteomes" id="UP000198847">
    <property type="component" value="Unassembled WGS sequence"/>
</dbReference>
<dbReference type="InterPro" id="IPR002178">
    <property type="entry name" value="PTS_EIIA_type-2_dom"/>
</dbReference>
<evidence type="ECO:0000313" key="8">
    <source>
        <dbReference type="EMBL" id="SEP11407.1"/>
    </source>
</evidence>
<dbReference type="InterPro" id="IPR016152">
    <property type="entry name" value="PTrfase/Anion_transptr"/>
</dbReference>
<dbReference type="SMART" id="SM00382">
    <property type="entry name" value="AAA"/>
    <property type="match status" value="1"/>
</dbReference>
<dbReference type="Gene3D" id="1.10.10.60">
    <property type="entry name" value="Homeodomain-like"/>
    <property type="match status" value="1"/>
</dbReference>
<feature type="domain" description="PTS EIIA type-4" evidence="6">
    <location>
        <begin position="596"/>
        <end position="733"/>
    </location>
</feature>
<dbReference type="Gene3D" id="1.10.1790.10">
    <property type="entry name" value="PRD domain"/>
    <property type="match status" value="1"/>
</dbReference>
<dbReference type="PROSITE" id="PS00676">
    <property type="entry name" value="SIGMA54_INTERACT_2"/>
    <property type="match status" value="1"/>
</dbReference>
<evidence type="ECO:0000259" key="5">
    <source>
        <dbReference type="PROSITE" id="PS51094"/>
    </source>
</evidence>
<dbReference type="InterPro" id="IPR004701">
    <property type="entry name" value="PTS_EIIA_man-typ"/>
</dbReference>
<keyword evidence="8" id="KW-0238">DNA-binding</keyword>
<dbReference type="SUPFAM" id="SSF63520">
    <property type="entry name" value="PTS-regulatory domain, PRD"/>
    <property type="match status" value="1"/>
</dbReference>
<dbReference type="PROSITE" id="PS50045">
    <property type="entry name" value="SIGMA54_INTERACT_4"/>
    <property type="match status" value="1"/>
</dbReference>
<dbReference type="InterPro" id="IPR003593">
    <property type="entry name" value="AAA+_ATPase"/>
</dbReference>
<reference evidence="8 9" key="1">
    <citation type="submission" date="2016-10" db="EMBL/GenBank/DDBJ databases">
        <authorList>
            <person name="de Groot N.N."/>
        </authorList>
    </citation>
    <scope>NUCLEOTIDE SEQUENCE [LARGE SCALE GENOMIC DNA]</scope>
    <source>
        <strain evidence="8 9">DSM 13305</strain>
    </source>
</reference>
<keyword evidence="2" id="KW-0547">Nucleotide-binding</keyword>
<sequence>MLKKLLSLIETEDKKNPMTDEELAKRLGVGREKVNELRQAVDIPSYLIRRETVLIEALTAILEKEPGISQRKVVLELNKSGFQISAFGLNRYKQQIGELRNRLLHKTRPAAQRAARSVPAAIEQDFFSGIVGYNGSLSQVIKLAKAAVLYPHYGLHTLISGSTGVGKSQLVEEIHRFAQAVRKTTIPLVVFNCADYGDNPQLLVAQLFGYSKGSFTGADTDRVGLVEKANKGILFLDEIHRLPPKGQEILFRIMDKGQFSRLGETEQIRKVNLMIIGATTENIESSLLNTFRRRIPVAIQIPPLEGRPNSERYKLIKLFFSGEASRVNKRIQVPKEIMKLLVLYKCAGNVGQLKSDIQVICAKAFLHVMSGTEEVMKISMNDLPGHITNQLMNVVEQKADLDVFIDEEVEMTPHAEPLQVSPLQEEISEYNIYQFMEKRMQELLEEHSSSEAKAVLAAELESKIKATSLNIEHKYAGISKAILRDLVGEDLMGALADLEQILATELGTQDVSIFKILCLHLSAAVERLRAGKPIINPQCEHIKSSYRKEFRIALKITRMLSMKLDLPFPEDEAGFIALYLNHFFTKQQRNQPSDYNVGLLIVTHGEVAKALLDIAQVIVGIRHGIAISMGIEETVESVYERVKQAVRVVNRGSGVLFLVDMGSLINLGELITEELGIPTRVIARVDTLLAMEAIRKSVAPAATLYTVYDSLIELGDMFPRVPTKMSSDGKRKLKKTIITTCFTGRGTALKIKRVIEDKLRLLKRDIEVIPLGLVKSETDISKEILYLQQANREIVLITGMVNPHCQDIPFLPFEEVLNSEKFDTFIANIKLQDELLHDRNLPDSSPVTLEELFDEQLVRVFYSPTAKDELIKIMADVMCREKYVNENFYGDIMERESWATSYIGDHMAIPHTATMVNIIKPGIAIAVLKNPSPWEEEEIHIAFVLALKTEHKDLFLKFFTLIKETDLIDRVRKLTDPNSIIAEVVHYVRNSESCSCH</sequence>
<evidence type="ECO:0000259" key="4">
    <source>
        <dbReference type="PROSITE" id="PS50045"/>
    </source>
</evidence>
<organism evidence="8 9">
    <name type="scientific">Propionispora vibrioides</name>
    <dbReference type="NCBI Taxonomy" id="112903"/>
    <lineage>
        <taxon>Bacteria</taxon>
        <taxon>Bacillati</taxon>
        <taxon>Bacillota</taxon>
        <taxon>Negativicutes</taxon>
        <taxon>Selenomonadales</taxon>
        <taxon>Sporomusaceae</taxon>
        <taxon>Propionispora</taxon>
    </lineage>
</organism>
<dbReference type="PROSITE" id="PS51372">
    <property type="entry name" value="PRD_2"/>
    <property type="match status" value="1"/>
</dbReference>
<dbReference type="SUPFAM" id="SSF52540">
    <property type="entry name" value="P-loop containing nucleoside triphosphate hydrolases"/>
    <property type="match status" value="1"/>
</dbReference>
<dbReference type="PANTHER" id="PTHR32071">
    <property type="entry name" value="TRANSCRIPTIONAL REGULATORY PROTEIN"/>
    <property type="match status" value="1"/>
</dbReference>
<dbReference type="Gene3D" id="3.40.930.10">
    <property type="entry name" value="Mannitol-specific EII, Chain A"/>
    <property type="match status" value="1"/>
</dbReference>
<dbReference type="Pfam" id="PF00158">
    <property type="entry name" value="Sigma54_activat"/>
    <property type="match status" value="1"/>
</dbReference>
<dbReference type="InterPro" id="IPR036662">
    <property type="entry name" value="PTS_EIIA_man-typ_sf"/>
</dbReference>
<keyword evidence="1" id="KW-0808">Transferase</keyword>
<dbReference type="AlphaFoldDB" id="A0A1H8V806"/>
<dbReference type="Pfam" id="PF00359">
    <property type="entry name" value="PTS_EIIA_2"/>
    <property type="match status" value="1"/>
</dbReference>
<dbReference type="Pfam" id="PF03610">
    <property type="entry name" value="EIIA-man"/>
    <property type="match status" value="1"/>
</dbReference>
<dbReference type="Gene3D" id="3.40.50.510">
    <property type="entry name" value="Phosphotransferase system, mannose-type IIA component"/>
    <property type="match status" value="1"/>
</dbReference>
<dbReference type="EMBL" id="FODY01000010">
    <property type="protein sequence ID" value="SEP11407.1"/>
    <property type="molecule type" value="Genomic_DNA"/>
</dbReference>
<dbReference type="PROSITE" id="PS51096">
    <property type="entry name" value="PTS_EIIA_TYPE_4"/>
    <property type="match status" value="1"/>
</dbReference>
<feature type="domain" description="Sigma-54 factor interaction" evidence="4">
    <location>
        <begin position="130"/>
        <end position="362"/>
    </location>
</feature>
<evidence type="ECO:0000313" key="9">
    <source>
        <dbReference type="Proteomes" id="UP000198847"/>
    </source>
</evidence>
<dbReference type="GO" id="GO:0005524">
    <property type="term" value="F:ATP binding"/>
    <property type="evidence" value="ECO:0007669"/>
    <property type="project" value="UniProtKB-KW"/>
</dbReference>
<dbReference type="InterPro" id="IPR027417">
    <property type="entry name" value="P-loop_NTPase"/>
</dbReference>
<dbReference type="RefSeq" id="WP_091746631.1">
    <property type="nucleotide sequence ID" value="NZ_FODY01000010.1"/>
</dbReference>
<feature type="domain" description="PTS EIIA type-2" evidence="5">
    <location>
        <begin position="851"/>
        <end position="988"/>
    </location>
</feature>
<dbReference type="PROSITE" id="PS51094">
    <property type="entry name" value="PTS_EIIA_TYPE_2"/>
    <property type="match status" value="1"/>
</dbReference>
<dbReference type="GO" id="GO:0016740">
    <property type="term" value="F:transferase activity"/>
    <property type="evidence" value="ECO:0007669"/>
    <property type="project" value="UniProtKB-KW"/>
</dbReference>
<evidence type="ECO:0000256" key="3">
    <source>
        <dbReference type="ARBA" id="ARBA00022840"/>
    </source>
</evidence>
<dbReference type="Pfam" id="PF00874">
    <property type="entry name" value="PRD"/>
    <property type="match status" value="1"/>
</dbReference>
<evidence type="ECO:0000259" key="7">
    <source>
        <dbReference type="PROSITE" id="PS51372"/>
    </source>
</evidence>
<keyword evidence="9" id="KW-1185">Reference proteome</keyword>
<name>A0A1H8V806_9FIRM</name>
<dbReference type="InterPro" id="IPR011608">
    <property type="entry name" value="PRD"/>
</dbReference>
<keyword evidence="3" id="KW-0067">ATP-binding</keyword>
<evidence type="ECO:0000256" key="1">
    <source>
        <dbReference type="ARBA" id="ARBA00022679"/>
    </source>
</evidence>
<dbReference type="InterPro" id="IPR036634">
    <property type="entry name" value="PRD_sf"/>
</dbReference>